<dbReference type="PANTHER" id="PTHR24223">
    <property type="entry name" value="ATP-BINDING CASSETTE SUB-FAMILY C"/>
    <property type="match status" value="1"/>
</dbReference>
<dbReference type="GO" id="GO:0016020">
    <property type="term" value="C:membrane"/>
    <property type="evidence" value="ECO:0007669"/>
    <property type="project" value="InterPro"/>
</dbReference>
<feature type="transmembrane region" description="Helical" evidence="9">
    <location>
        <begin position="266"/>
        <end position="285"/>
    </location>
</feature>
<reference evidence="13" key="1">
    <citation type="journal article" date="2006" name="Science">
        <title>Phytophthora genome sequences uncover evolutionary origins and mechanisms of pathogenesis.</title>
        <authorList>
            <person name="Tyler B.M."/>
            <person name="Tripathy S."/>
            <person name="Zhang X."/>
            <person name="Dehal P."/>
            <person name="Jiang R.H."/>
            <person name="Aerts A."/>
            <person name="Arredondo F.D."/>
            <person name="Baxter L."/>
            <person name="Bensasson D."/>
            <person name="Beynon J.L."/>
            <person name="Chapman J."/>
            <person name="Damasceno C.M."/>
            <person name="Dorrance A.E."/>
            <person name="Dou D."/>
            <person name="Dickerman A.W."/>
            <person name="Dubchak I.L."/>
            <person name="Garbelotto M."/>
            <person name="Gijzen M."/>
            <person name="Gordon S.G."/>
            <person name="Govers F."/>
            <person name="Grunwald N.J."/>
            <person name="Huang W."/>
            <person name="Ivors K.L."/>
            <person name="Jones R.W."/>
            <person name="Kamoun S."/>
            <person name="Krampis K."/>
            <person name="Lamour K.H."/>
            <person name="Lee M.K."/>
            <person name="McDonald W.H."/>
            <person name="Medina M."/>
            <person name="Meijer H.J."/>
            <person name="Nordberg E.K."/>
            <person name="Maclean D.J."/>
            <person name="Ospina-Giraldo M.D."/>
            <person name="Morris P.F."/>
            <person name="Phuntumart V."/>
            <person name="Putnam N.H."/>
            <person name="Rash S."/>
            <person name="Rose J.K."/>
            <person name="Sakihama Y."/>
            <person name="Salamov A.A."/>
            <person name="Savidor A."/>
            <person name="Scheuring C.F."/>
            <person name="Smith B.M."/>
            <person name="Sobral B.W."/>
            <person name="Terry A."/>
            <person name="Torto-Alalibo T.A."/>
            <person name="Win J."/>
            <person name="Xu Z."/>
            <person name="Zhang H."/>
            <person name="Grigoriev I.V."/>
            <person name="Rokhsar D.S."/>
            <person name="Boore J.L."/>
        </authorList>
    </citation>
    <scope>NUCLEOTIDE SEQUENCE [LARGE SCALE GENOMIC DNA]</scope>
    <source>
        <strain evidence="13">Pr102</strain>
    </source>
</reference>
<evidence type="ECO:0000256" key="2">
    <source>
        <dbReference type="ARBA" id="ARBA00022448"/>
    </source>
</evidence>
<evidence type="ECO:0000313" key="12">
    <source>
        <dbReference type="EnsemblProtists" id="Phyra74287"/>
    </source>
</evidence>
<keyword evidence="6" id="KW-0067">ATP-binding</keyword>
<reference evidence="12" key="2">
    <citation type="submission" date="2015-06" db="UniProtKB">
        <authorList>
            <consortium name="EnsemblProtists"/>
        </authorList>
    </citation>
    <scope>IDENTIFICATION</scope>
    <source>
        <strain evidence="12">Pr102</strain>
    </source>
</reference>
<evidence type="ECO:0000256" key="9">
    <source>
        <dbReference type="SAM" id="Phobius"/>
    </source>
</evidence>
<dbReference type="eggNOG" id="KOG0054">
    <property type="taxonomic scope" value="Eukaryota"/>
</dbReference>
<accession>H3GF27</accession>
<dbReference type="InterPro" id="IPR036640">
    <property type="entry name" value="ABC1_TM_sf"/>
</dbReference>
<dbReference type="GO" id="GO:0140359">
    <property type="term" value="F:ABC-type transporter activity"/>
    <property type="evidence" value="ECO:0007669"/>
    <property type="project" value="InterPro"/>
</dbReference>
<keyword evidence="10" id="KW-0732">Signal</keyword>
<dbReference type="OMA" id="NIWIELL"/>
<evidence type="ECO:0000313" key="13">
    <source>
        <dbReference type="Proteomes" id="UP000005238"/>
    </source>
</evidence>
<comment type="subcellular location">
    <subcellularLocation>
        <location evidence="1">Endomembrane system</location>
        <topology evidence="1">Multi-pass membrane protein</topology>
    </subcellularLocation>
</comment>
<dbReference type="EMBL" id="DS566004">
    <property type="status" value="NOT_ANNOTATED_CDS"/>
    <property type="molecule type" value="Genomic_DNA"/>
</dbReference>
<dbReference type="InterPro" id="IPR011527">
    <property type="entry name" value="ABC1_TM_dom"/>
</dbReference>
<dbReference type="GO" id="GO:0012505">
    <property type="term" value="C:endomembrane system"/>
    <property type="evidence" value="ECO:0007669"/>
    <property type="project" value="UniProtKB-SubCell"/>
</dbReference>
<feature type="domain" description="ABC transmembrane type-1" evidence="11">
    <location>
        <begin position="137"/>
        <end position="319"/>
    </location>
</feature>
<keyword evidence="8 9" id="KW-0472">Membrane</keyword>
<evidence type="ECO:0000256" key="1">
    <source>
        <dbReference type="ARBA" id="ARBA00004127"/>
    </source>
</evidence>
<dbReference type="AlphaFoldDB" id="H3GF27"/>
<feature type="chain" id="PRO_5008959254" description="ABC transmembrane type-1 domain-containing protein" evidence="10">
    <location>
        <begin position="17"/>
        <end position="396"/>
    </location>
</feature>
<evidence type="ECO:0000256" key="6">
    <source>
        <dbReference type="ARBA" id="ARBA00022840"/>
    </source>
</evidence>
<feature type="transmembrane region" description="Helical" evidence="9">
    <location>
        <begin position="172"/>
        <end position="198"/>
    </location>
</feature>
<keyword evidence="5" id="KW-0547">Nucleotide-binding</keyword>
<evidence type="ECO:0000256" key="10">
    <source>
        <dbReference type="SAM" id="SignalP"/>
    </source>
</evidence>
<dbReference type="VEuPathDB" id="FungiDB:KRP22_11357"/>
<dbReference type="Proteomes" id="UP000005238">
    <property type="component" value="Unassembled WGS sequence"/>
</dbReference>
<evidence type="ECO:0000256" key="8">
    <source>
        <dbReference type="ARBA" id="ARBA00023136"/>
    </source>
</evidence>
<dbReference type="PANTHER" id="PTHR24223:SF443">
    <property type="entry name" value="MULTIDRUG-RESISTANCE LIKE PROTEIN 1, ISOFORM I"/>
    <property type="match status" value="1"/>
</dbReference>
<dbReference type="STRING" id="164328.H3GF27"/>
<dbReference type="GO" id="GO:0005524">
    <property type="term" value="F:ATP binding"/>
    <property type="evidence" value="ECO:0007669"/>
    <property type="project" value="UniProtKB-KW"/>
</dbReference>
<dbReference type="InterPro" id="IPR044746">
    <property type="entry name" value="ABCC_6TM_D1"/>
</dbReference>
<organism evidence="12 13">
    <name type="scientific">Phytophthora ramorum</name>
    <name type="common">Sudden oak death agent</name>
    <dbReference type="NCBI Taxonomy" id="164328"/>
    <lineage>
        <taxon>Eukaryota</taxon>
        <taxon>Sar</taxon>
        <taxon>Stramenopiles</taxon>
        <taxon>Oomycota</taxon>
        <taxon>Peronosporomycetes</taxon>
        <taxon>Peronosporales</taxon>
        <taxon>Peronosporaceae</taxon>
        <taxon>Phytophthora</taxon>
    </lineage>
</organism>
<dbReference type="EnsemblProtists" id="Phyra74287">
    <property type="protein sequence ID" value="Phyra74287"/>
    <property type="gene ID" value="Phyra74287"/>
</dbReference>
<keyword evidence="13" id="KW-1185">Reference proteome</keyword>
<evidence type="ECO:0000256" key="4">
    <source>
        <dbReference type="ARBA" id="ARBA00022737"/>
    </source>
</evidence>
<dbReference type="Pfam" id="PF00664">
    <property type="entry name" value="ABC_membrane"/>
    <property type="match status" value="1"/>
</dbReference>
<evidence type="ECO:0000256" key="3">
    <source>
        <dbReference type="ARBA" id="ARBA00022692"/>
    </source>
</evidence>
<keyword evidence="2" id="KW-0813">Transport</keyword>
<keyword evidence="7 9" id="KW-1133">Transmembrane helix</keyword>
<evidence type="ECO:0000256" key="5">
    <source>
        <dbReference type="ARBA" id="ARBA00022741"/>
    </source>
</evidence>
<name>H3GF27_PHYRM</name>
<proteinExistence type="predicted"/>
<protein>
    <recommendedName>
        <fullName evidence="11">ABC transmembrane type-1 domain-containing protein</fullName>
    </recommendedName>
</protein>
<dbReference type="Gene3D" id="1.20.1560.10">
    <property type="entry name" value="ABC transporter type 1, transmembrane domain"/>
    <property type="match status" value="1"/>
</dbReference>
<sequence>MLAYMMVLGLMLRAAAFCASSNAGTLSTPLGVVASEYTGSVCASDGMVGAWVYLWSLSLDAVEWELSCTSRREVEVGGENGGAVGLPLRSSRRTGVTRFATPKEVLCLVETLLKRTLLFQKTLRRNAAKAPPAEAVDVSNLFTSDANSVSTVAHYINSAWILPVQIGGVVYMLYWVIGAAAFAGLAVIGASSLAGVLVGKVSVDAFRNMMQQRDGRMKAIKEVFGAIQVVKLNAWEDKFAARVAARRATELRALRSFLLSCSLEELVVWASPLLVSIVSLAVYSVGMGQPLTAAKVFTALALFNALRTPLQDLPSVIQSCLHAKVALDRISSYLAHADYRVANVRRTDPSQAEYVDVSVTNGSFGWKADAPVLTNVHFTAKKGDLVVVRGAVGAGK</sequence>
<dbReference type="SUPFAM" id="SSF90123">
    <property type="entry name" value="ABC transporter transmembrane region"/>
    <property type="match status" value="1"/>
</dbReference>
<evidence type="ECO:0000259" key="11">
    <source>
        <dbReference type="PROSITE" id="PS50929"/>
    </source>
</evidence>
<keyword evidence="3 9" id="KW-0812">Transmembrane</keyword>
<dbReference type="PROSITE" id="PS50929">
    <property type="entry name" value="ABC_TM1F"/>
    <property type="match status" value="1"/>
</dbReference>
<dbReference type="CDD" id="cd18579">
    <property type="entry name" value="ABC_6TM_ABCC_D1"/>
    <property type="match status" value="1"/>
</dbReference>
<evidence type="ECO:0000256" key="7">
    <source>
        <dbReference type="ARBA" id="ARBA00022989"/>
    </source>
</evidence>
<dbReference type="InParanoid" id="H3GF27"/>
<dbReference type="InterPro" id="IPR050173">
    <property type="entry name" value="ABC_transporter_C-like"/>
</dbReference>
<dbReference type="VEuPathDB" id="FungiDB:KRP23_1794"/>
<keyword evidence="4" id="KW-0677">Repeat</keyword>
<feature type="signal peptide" evidence="10">
    <location>
        <begin position="1"/>
        <end position="16"/>
    </location>
</feature>